<dbReference type="RefSeq" id="YP_009552595.1">
    <property type="nucleotide sequence ID" value="NC_040621.1"/>
</dbReference>
<proteinExistence type="predicted"/>
<organism evidence="1 2">
    <name type="scientific">Operophtera brumata nucleopolyhedrovirus</name>
    <dbReference type="NCBI Taxonomy" id="1046267"/>
    <lineage>
        <taxon>Viruses</taxon>
        <taxon>Viruses incertae sedis</taxon>
        <taxon>Naldaviricetes</taxon>
        <taxon>Lefavirales</taxon>
        <taxon>Baculoviridae</taxon>
        <taxon>Alphabaculovirus</taxon>
        <taxon>Alphabaculovirus opbrumatae</taxon>
    </lineage>
</organism>
<dbReference type="Pfam" id="PF06256">
    <property type="entry name" value="Nucleo_LEF-12"/>
    <property type="match status" value="1"/>
</dbReference>
<dbReference type="KEGG" id="vg:41699929"/>
<sequence length="194" mass="22913">MEKTGRIINIAAFKERKDQFKHEIAQMITHIDAMKAAGELDISDRWYLSDYCGAYICGRVDSCHTVTMRVLSKSFKQSDVLIKEFGYQKMLWPSNTGLHLYENYKMPMLKMYIVQSDNIQDLYDSNRCIQLSYYIDEADNITTRDCNCIKKNLNEQYSRLELLGNHNIYLLMQEELLSYRYDDDIIEIFCDICN</sequence>
<evidence type="ECO:0000313" key="1">
    <source>
        <dbReference type="EMBL" id="AUA60266.1"/>
    </source>
</evidence>
<protein>
    <submittedName>
        <fullName evidence="1">LEF-12</fullName>
    </submittedName>
</protein>
<dbReference type="GeneID" id="41699929"/>
<keyword evidence="2" id="KW-1185">Reference proteome</keyword>
<evidence type="ECO:0000313" key="2">
    <source>
        <dbReference type="Proteomes" id="UP000290445"/>
    </source>
</evidence>
<dbReference type="EMBL" id="MF614691">
    <property type="protein sequence ID" value="AUA60266.1"/>
    <property type="molecule type" value="Genomic_DNA"/>
</dbReference>
<dbReference type="OrthoDB" id="11297at10239"/>
<accession>A0A2H4UZR9</accession>
<dbReference type="Proteomes" id="UP000290445">
    <property type="component" value="Segment"/>
</dbReference>
<name>A0A2H4UZR9_9ABAC</name>
<dbReference type="InterPro" id="IPR009365">
    <property type="entry name" value="Nucleo_LEF-12"/>
</dbReference>
<reference evidence="1 2" key="1">
    <citation type="journal article" date="2017" name="Viruses">
        <title>The Operophtera brumata Nucleopolyhedrovirus (OpbuNPV) Represents an Early, Divergent Lineage within Genus Alphabaculovirus.</title>
        <authorList>
            <person name="Harrison R.L."/>
            <person name="Rowley D.L."/>
            <person name="Mowery J.D."/>
            <person name="Bauchan G.R."/>
            <person name="Burand J.P."/>
        </authorList>
    </citation>
    <scope>NUCLEOTIDE SEQUENCE [LARGE SCALE GENOMIC DNA]</scope>
    <source>
        <strain evidence="1">OpbuNPV-MA</strain>
    </source>
</reference>